<evidence type="ECO:0000313" key="1">
    <source>
        <dbReference type="EMBL" id="KNC99386.1"/>
    </source>
</evidence>
<accession>A0A0L0HEC9</accession>
<dbReference type="OrthoDB" id="2126884at2759"/>
<name>A0A0L0HEC9_SPIPD</name>
<evidence type="ECO:0000313" key="2">
    <source>
        <dbReference type="Proteomes" id="UP000053201"/>
    </source>
</evidence>
<dbReference type="InParanoid" id="A0A0L0HEC9"/>
<dbReference type="VEuPathDB" id="FungiDB:SPPG_05630"/>
<proteinExistence type="predicted"/>
<dbReference type="GeneID" id="27688991"/>
<dbReference type="Proteomes" id="UP000053201">
    <property type="component" value="Unassembled WGS sequence"/>
</dbReference>
<dbReference type="AlphaFoldDB" id="A0A0L0HEC9"/>
<gene>
    <name evidence="1" type="ORF">SPPG_05630</name>
</gene>
<reference evidence="1 2" key="1">
    <citation type="submission" date="2009-08" db="EMBL/GenBank/DDBJ databases">
        <title>The Genome Sequence of Spizellomyces punctatus strain DAOM BR117.</title>
        <authorList>
            <consortium name="The Broad Institute Genome Sequencing Platform"/>
            <person name="Russ C."/>
            <person name="Cuomo C."/>
            <person name="Shea T."/>
            <person name="Young S.K."/>
            <person name="Zeng Q."/>
            <person name="Koehrsen M."/>
            <person name="Haas B."/>
            <person name="Borodovsky M."/>
            <person name="Guigo R."/>
            <person name="Alvarado L."/>
            <person name="Berlin A."/>
            <person name="Bochicchio J."/>
            <person name="Borenstein D."/>
            <person name="Chapman S."/>
            <person name="Chen Z."/>
            <person name="Engels R."/>
            <person name="Freedman E."/>
            <person name="Gellesch M."/>
            <person name="Goldberg J."/>
            <person name="Griggs A."/>
            <person name="Gujja S."/>
            <person name="Heiman D."/>
            <person name="Hepburn T."/>
            <person name="Howarth C."/>
            <person name="Jen D."/>
            <person name="Larson L."/>
            <person name="Lewis B."/>
            <person name="Mehta T."/>
            <person name="Park D."/>
            <person name="Pearson M."/>
            <person name="Roberts A."/>
            <person name="Saif S."/>
            <person name="Shenoy N."/>
            <person name="Sisk P."/>
            <person name="Stolte C."/>
            <person name="Sykes S."/>
            <person name="Thomson T."/>
            <person name="Walk T."/>
            <person name="White J."/>
            <person name="Yandava C."/>
            <person name="Burger G."/>
            <person name="Gray M.W."/>
            <person name="Holland P.W.H."/>
            <person name="King N."/>
            <person name="Lang F.B.F."/>
            <person name="Roger A.J."/>
            <person name="Ruiz-Trillo I."/>
            <person name="Lander E."/>
            <person name="Nusbaum C."/>
        </authorList>
    </citation>
    <scope>NUCLEOTIDE SEQUENCE [LARGE SCALE GENOMIC DNA]</scope>
    <source>
        <strain evidence="1 2">DAOM BR117</strain>
    </source>
</reference>
<keyword evidence="2" id="KW-1185">Reference proteome</keyword>
<protein>
    <submittedName>
        <fullName evidence="1">Uncharacterized protein</fullName>
    </submittedName>
</protein>
<organism evidence="1 2">
    <name type="scientific">Spizellomyces punctatus (strain DAOM BR117)</name>
    <dbReference type="NCBI Taxonomy" id="645134"/>
    <lineage>
        <taxon>Eukaryota</taxon>
        <taxon>Fungi</taxon>
        <taxon>Fungi incertae sedis</taxon>
        <taxon>Chytridiomycota</taxon>
        <taxon>Chytridiomycota incertae sedis</taxon>
        <taxon>Chytridiomycetes</taxon>
        <taxon>Spizellomycetales</taxon>
        <taxon>Spizellomycetaceae</taxon>
        <taxon>Spizellomyces</taxon>
    </lineage>
</organism>
<dbReference type="RefSeq" id="XP_016607426.1">
    <property type="nucleotide sequence ID" value="XM_016753839.1"/>
</dbReference>
<dbReference type="EMBL" id="KQ257458">
    <property type="protein sequence ID" value="KNC99386.1"/>
    <property type="molecule type" value="Genomic_DNA"/>
</dbReference>
<sequence>MSSGIQVTEVRRVPNVFTYKRNAKNGVVLNFQPSSQVRFEPTNGSGDCNFGSKITFKIADDKRFWLVNETLHKYRVVGLDANRQEIVSATATHRLCQSGTDAVWKRQSVLINGRIIEDLNDYNLFTAHENALTSWETKQHLGQCEYYSSDAANDRSAVVAKNRAYTVTGSSLSFFQNEVAFPLCLVKGGVQVEMTAESELAKIFPTSTGIDSFKIVQNELICQFAEPIPEYYNKILSLMESNEYLTIPMQVVWSQEFAGQASRVQQLSLVTGEQSSVSSLMLVTTDNVRTDVDKLNFSEDAGIRTVSIQVGTQRFPEGKAIANGSARAGTNIIPTVDPEMYALSQRNKDFNDVRFAPTMSDLEGWALAGKKIQHWSWRQNFKQSPDMIGGGLNTLADGRILINVSQYPNPPEVADFPSPTLADGTTANPDYIQTFKDKTFHVFWTTDHEMRIDRDGVRLLPA</sequence>